<keyword evidence="3" id="KW-1185">Reference proteome</keyword>
<accession>A0A1Z4JPC9</accession>
<dbReference type="GO" id="GO:0015074">
    <property type="term" value="P:DNA integration"/>
    <property type="evidence" value="ECO:0007669"/>
    <property type="project" value="InterPro"/>
</dbReference>
<dbReference type="Gene3D" id="1.10.443.10">
    <property type="entry name" value="Intergrase catalytic core"/>
    <property type="match status" value="1"/>
</dbReference>
<dbReference type="AlphaFoldDB" id="A0A1Z4JPC9"/>
<proteinExistence type="predicted"/>
<dbReference type="InterPro" id="IPR013762">
    <property type="entry name" value="Integrase-like_cat_sf"/>
</dbReference>
<evidence type="ECO:0000313" key="2">
    <source>
        <dbReference type="EMBL" id="BAY58574.1"/>
    </source>
</evidence>
<organism evidence="2 3">
    <name type="scientific">Leptolyngbya boryana NIES-2135</name>
    <dbReference type="NCBI Taxonomy" id="1973484"/>
    <lineage>
        <taxon>Bacteria</taxon>
        <taxon>Bacillati</taxon>
        <taxon>Cyanobacteriota</taxon>
        <taxon>Cyanophyceae</taxon>
        <taxon>Leptolyngbyales</taxon>
        <taxon>Leptolyngbyaceae</taxon>
        <taxon>Leptolyngbya group</taxon>
        <taxon>Leptolyngbya</taxon>
    </lineage>
</organism>
<dbReference type="EMBL" id="AP018203">
    <property type="protein sequence ID" value="BAY58574.1"/>
    <property type="molecule type" value="Genomic_DNA"/>
</dbReference>
<reference evidence="2 3" key="1">
    <citation type="submission" date="2017-06" db="EMBL/GenBank/DDBJ databases">
        <title>Genome sequencing of cyanobaciteial culture collection at National Institute for Environmental Studies (NIES).</title>
        <authorList>
            <person name="Hirose Y."/>
            <person name="Shimura Y."/>
            <person name="Fujisawa T."/>
            <person name="Nakamura Y."/>
            <person name="Kawachi M."/>
        </authorList>
    </citation>
    <scope>NUCLEOTIDE SEQUENCE [LARGE SCALE GENOMIC DNA]</scope>
    <source>
        <strain evidence="2 3">NIES-2135</strain>
    </source>
</reference>
<dbReference type="SUPFAM" id="SSF56349">
    <property type="entry name" value="DNA breaking-rejoining enzymes"/>
    <property type="match status" value="1"/>
</dbReference>
<evidence type="ECO:0000313" key="3">
    <source>
        <dbReference type="Proteomes" id="UP000217895"/>
    </source>
</evidence>
<keyword evidence="1" id="KW-0233">DNA recombination</keyword>
<name>A0A1Z4JPC9_LEPBY</name>
<gene>
    <name evidence="2" type="ORF">NIES2135_54470</name>
</gene>
<sequence length="378" mass="43177">MINLAEYLQKANDRLKAFGVKLVLQGKGDWLYLRGTFPPKPGENRKPYSTKIALKMRAIDKAAIDAAEKVALQVGLDLNLGQFDWRKFSDFDDPDSPATKKIGDWVEAFEKEWWLTRDRKNQSNQSTWLSGYQRVLKGLPKDVELTEDLLVQYIAANSSPHTVNRRHYVTCCKLLAETAGISSARIKALTPKIGIKPVNPRDIPDDKTISQVRESIKDPGWQYLYGLIAVYGLRNHEVFYPDLREFPILRTRKTSKTGERPVKPLYPEWAEAWKLGEVIYPKQVRITAESSNRQMGVCVTAWFQNNMPFNAYNLRHAYAGRCDRCGVPPKTAAKMMGHTLQVHELVYGAWLDEAIYLDVFDRAVNHPDRPLPPETTQS</sequence>
<dbReference type="InterPro" id="IPR011010">
    <property type="entry name" value="DNA_brk_join_enz"/>
</dbReference>
<dbReference type="GO" id="GO:0006310">
    <property type="term" value="P:DNA recombination"/>
    <property type="evidence" value="ECO:0007669"/>
    <property type="project" value="UniProtKB-KW"/>
</dbReference>
<dbReference type="Proteomes" id="UP000217895">
    <property type="component" value="Chromosome"/>
</dbReference>
<protein>
    <submittedName>
        <fullName evidence="2">Phage integrase</fullName>
    </submittedName>
</protein>
<dbReference type="GO" id="GO:0003677">
    <property type="term" value="F:DNA binding"/>
    <property type="evidence" value="ECO:0007669"/>
    <property type="project" value="InterPro"/>
</dbReference>
<evidence type="ECO:0000256" key="1">
    <source>
        <dbReference type="ARBA" id="ARBA00023172"/>
    </source>
</evidence>